<organism evidence="5">
    <name type="scientific">Candidatus Enterococcus clewellii</name>
    <dbReference type="NCBI Taxonomy" id="1834193"/>
    <lineage>
        <taxon>Bacteria</taxon>
        <taxon>Bacillati</taxon>
        <taxon>Bacillota</taxon>
        <taxon>Bacilli</taxon>
        <taxon>Lactobacillales</taxon>
        <taxon>Enterococcaceae</taxon>
        <taxon>Enterococcus</taxon>
    </lineage>
</organism>
<dbReference type="AlphaFoldDB" id="A0A242K5D2"/>
<dbReference type="GO" id="GO:0003824">
    <property type="term" value="F:catalytic activity"/>
    <property type="evidence" value="ECO:0007669"/>
    <property type="project" value="InterPro"/>
</dbReference>
<evidence type="ECO:0000256" key="2">
    <source>
        <dbReference type="PIRSR" id="PIRSR601310-3"/>
    </source>
</evidence>
<dbReference type="Gene3D" id="3.30.428.10">
    <property type="entry name" value="HIT-like"/>
    <property type="match status" value="1"/>
</dbReference>
<keyword evidence="7" id="KW-1185">Reference proteome</keyword>
<feature type="domain" description="HIT" evidence="4">
    <location>
        <begin position="1"/>
        <end position="108"/>
    </location>
</feature>
<dbReference type="EMBL" id="CP147247">
    <property type="protein sequence ID" value="WYJ90015.1"/>
    <property type="molecule type" value="Genomic_DNA"/>
</dbReference>
<proteinExistence type="predicted"/>
<dbReference type="PROSITE" id="PS51084">
    <property type="entry name" value="HIT_2"/>
    <property type="match status" value="1"/>
</dbReference>
<feature type="short sequence motif" description="Histidine triad motif" evidence="2 3">
    <location>
        <begin position="93"/>
        <end position="97"/>
    </location>
</feature>
<dbReference type="Proteomes" id="UP000195141">
    <property type="component" value="Chromosome"/>
</dbReference>
<dbReference type="PANTHER" id="PTHR42997:SF1">
    <property type="entry name" value="AP-4-A PHOSPHORYLASE"/>
    <property type="match status" value="1"/>
</dbReference>
<dbReference type="InterPro" id="IPR052908">
    <property type="entry name" value="AP-4-A_phosphorylase"/>
</dbReference>
<feature type="active site" description="Tele-AMP-histidine intermediate" evidence="1">
    <location>
        <position position="95"/>
    </location>
</feature>
<evidence type="ECO:0000313" key="5">
    <source>
        <dbReference type="EMBL" id="OTP13594.1"/>
    </source>
</evidence>
<dbReference type="InterPro" id="IPR011146">
    <property type="entry name" value="HIT-like"/>
</dbReference>
<evidence type="ECO:0000256" key="1">
    <source>
        <dbReference type="PIRSR" id="PIRSR601310-1"/>
    </source>
</evidence>
<reference evidence="6" key="2">
    <citation type="submission" date="2017-05" db="EMBL/GenBank/DDBJ databases">
        <authorList>
            <consortium name="The Broad Institute Genomics Platform"/>
            <consortium name="The Broad Institute Genomic Center for Infectious Diseases"/>
            <person name="Earl A."/>
            <person name="Manson A."/>
            <person name="Schwartman J."/>
            <person name="Gilmore M."/>
            <person name="Abouelleil A."/>
            <person name="Cao P."/>
            <person name="Chapman S."/>
            <person name="Cusick C."/>
            <person name="Shea T."/>
            <person name="Young S."/>
            <person name="Neafsey D."/>
            <person name="Nusbaum C."/>
            <person name="Birren B."/>
        </authorList>
    </citation>
    <scope>NUCLEOTIDE SEQUENCE</scope>
    <source>
        <strain evidence="6">9E7_DIV0242</strain>
    </source>
</reference>
<gene>
    <name evidence="6" type="ORF">A5888_001743</name>
    <name evidence="5" type="ORF">A5888_003072</name>
</gene>
<dbReference type="SUPFAM" id="SSF54197">
    <property type="entry name" value="HIT-like"/>
    <property type="match status" value="1"/>
</dbReference>
<sequence length="123" mass="14027">MIMADCLFCDRDVFVLENELAGAFFDKYPVNEGHLLVIPKKHRVDYFELTKEEKRAIDALILKGKDYLEKLYQPDGWNIGCNCGIPAGQSVMHCHIHLIPRYEGDMSKPKGGVRGVIPEKQSY</sequence>
<dbReference type="PRINTS" id="PR00332">
    <property type="entry name" value="HISTRIAD"/>
</dbReference>
<protein>
    <recommendedName>
        <fullName evidence="4">HIT domain-containing protein</fullName>
    </recommendedName>
</protein>
<reference evidence="6" key="3">
    <citation type="submission" date="2024-03" db="EMBL/GenBank/DDBJ databases">
        <title>The Genome Sequence of Enterococcus sp. DIV0242b.</title>
        <authorList>
            <consortium name="The Broad Institute Genomics Platform"/>
            <consortium name="The Broad Institute Microbial Omics Core"/>
            <consortium name="The Broad Institute Genomic Center for Infectious Diseases"/>
            <person name="Earl A."/>
            <person name="Manson A."/>
            <person name="Gilmore M."/>
            <person name="Schwartman J."/>
            <person name="Shea T."/>
            <person name="Abouelleil A."/>
            <person name="Cao P."/>
            <person name="Chapman S."/>
            <person name="Cusick C."/>
            <person name="Young S."/>
            <person name="Neafsey D."/>
            <person name="Nusbaum C."/>
            <person name="Birren B."/>
        </authorList>
    </citation>
    <scope>NUCLEOTIDE SEQUENCE</scope>
    <source>
        <strain evidence="6">9E7_DIV0242</strain>
    </source>
</reference>
<evidence type="ECO:0000259" key="4">
    <source>
        <dbReference type="PROSITE" id="PS51084"/>
    </source>
</evidence>
<evidence type="ECO:0000256" key="3">
    <source>
        <dbReference type="PROSITE-ProRule" id="PRU00464"/>
    </source>
</evidence>
<dbReference type="PANTHER" id="PTHR42997">
    <property type="entry name" value="HIT FAMILY HYDROLASE"/>
    <property type="match status" value="1"/>
</dbReference>
<evidence type="ECO:0000313" key="7">
    <source>
        <dbReference type="Proteomes" id="UP000195141"/>
    </source>
</evidence>
<evidence type="ECO:0000313" key="6">
    <source>
        <dbReference type="EMBL" id="WYJ90015.1"/>
    </source>
</evidence>
<dbReference type="Pfam" id="PF01230">
    <property type="entry name" value="HIT"/>
    <property type="match status" value="1"/>
</dbReference>
<name>A0A242K5D2_9ENTE</name>
<reference evidence="5" key="1">
    <citation type="submission" date="2017-05" db="EMBL/GenBank/DDBJ databases">
        <title>The Genome Sequence of Enterococcus sp. 9E7_DIV0242.</title>
        <authorList>
            <consortium name="The Broad Institute Genomics Platform"/>
            <consortium name="The Broad Institute Genomic Center for Infectious Diseases"/>
            <person name="Earl A."/>
            <person name="Manson A."/>
            <person name="Schwartman J."/>
            <person name="Gilmore M."/>
            <person name="Abouelleil A."/>
            <person name="Cao P."/>
            <person name="Chapman S."/>
            <person name="Cusick C."/>
            <person name="Shea T."/>
            <person name="Young S."/>
            <person name="Neafsey D."/>
            <person name="Nusbaum C."/>
            <person name="Birren B."/>
        </authorList>
    </citation>
    <scope>NUCLEOTIDE SEQUENCE [LARGE SCALE GENOMIC DNA]</scope>
    <source>
        <strain evidence="5">9E7_DIV0242</strain>
    </source>
</reference>
<dbReference type="InterPro" id="IPR036265">
    <property type="entry name" value="HIT-like_sf"/>
</dbReference>
<accession>A0A242K5D2</accession>
<dbReference type="EMBL" id="NGMM01000005">
    <property type="protein sequence ID" value="OTP13594.1"/>
    <property type="molecule type" value="Genomic_DNA"/>
</dbReference>
<dbReference type="InterPro" id="IPR001310">
    <property type="entry name" value="Histidine_triad_HIT"/>
</dbReference>